<accession>A0A0P6W039</accession>
<evidence type="ECO:0000256" key="10">
    <source>
        <dbReference type="ARBA" id="ARBA00047445"/>
    </source>
</evidence>
<dbReference type="AlphaFoldDB" id="A0A0P6W039"/>
<dbReference type="InterPro" id="IPR002638">
    <property type="entry name" value="Quinolinate_PRibosylTrfase_C"/>
</dbReference>
<dbReference type="InterPro" id="IPR004393">
    <property type="entry name" value="NadC"/>
</dbReference>
<feature type="domain" description="Quinolinate phosphoribosyl transferase C-terminal" evidence="13">
    <location>
        <begin position="109"/>
        <end position="272"/>
    </location>
</feature>
<evidence type="ECO:0000313" key="15">
    <source>
        <dbReference type="EMBL" id="KPL60790.1"/>
    </source>
</evidence>
<evidence type="ECO:0000256" key="9">
    <source>
        <dbReference type="ARBA" id="ARBA00033102"/>
    </source>
</evidence>
<dbReference type="CDD" id="cd01572">
    <property type="entry name" value="QPRTase"/>
    <property type="match status" value="1"/>
</dbReference>
<keyword evidence="6" id="KW-0662">Pyridine nucleotide biosynthesis</keyword>
<evidence type="ECO:0000256" key="12">
    <source>
        <dbReference type="PIRNR" id="PIRNR006250"/>
    </source>
</evidence>
<dbReference type="SUPFAM" id="SSF51690">
    <property type="entry name" value="Nicotinate/Quinolinate PRTase C-terminal domain-like"/>
    <property type="match status" value="1"/>
</dbReference>
<dbReference type="NCBIfam" id="TIGR00078">
    <property type="entry name" value="nadC"/>
    <property type="match status" value="1"/>
</dbReference>
<comment type="caution">
    <text evidence="15">The sequence shown here is derived from an EMBL/GenBank/DDBJ whole genome shotgun (WGS) entry which is preliminary data.</text>
</comment>
<dbReference type="OrthoDB" id="9782546at2"/>
<comment type="similarity">
    <text evidence="3 12">Belongs to the NadC/ModD family.</text>
</comment>
<dbReference type="EMBL" id="LIXZ01000002">
    <property type="protein sequence ID" value="KPL60790.1"/>
    <property type="molecule type" value="Genomic_DNA"/>
</dbReference>
<evidence type="ECO:0000256" key="1">
    <source>
        <dbReference type="ARBA" id="ARBA00003237"/>
    </source>
</evidence>
<dbReference type="Gene3D" id="3.20.20.70">
    <property type="entry name" value="Aldolase class I"/>
    <property type="match status" value="1"/>
</dbReference>
<dbReference type="GO" id="GO:0004514">
    <property type="term" value="F:nicotinate-nucleotide diphosphorylase (carboxylating) activity"/>
    <property type="evidence" value="ECO:0007669"/>
    <property type="project" value="UniProtKB-EC"/>
</dbReference>
<keyword evidence="8 12" id="KW-0808">Transferase</keyword>
<evidence type="ECO:0000256" key="6">
    <source>
        <dbReference type="ARBA" id="ARBA00022642"/>
    </source>
</evidence>
<reference evidence="15 16" key="1">
    <citation type="submission" date="2015-08" db="EMBL/GenBank/DDBJ databases">
        <title>Draft Genome Sequence of Bacillus vietnamensis UCD-SED5.</title>
        <authorList>
            <person name="Lee R.D."/>
            <person name="Jospin G."/>
            <person name="Lang J.M."/>
            <person name="Coil D.A."/>
            <person name="Eisen J.A."/>
        </authorList>
    </citation>
    <scope>NUCLEOTIDE SEQUENCE [LARGE SCALE GENOMIC DNA]</scope>
    <source>
        <strain evidence="15 16">UCD-SED5</strain>
    </source>
</reference>
<organism evidence="15 16">
    <name type="scientific">Rossellomorea vietnamensis</name>
    <dbReference type="NCBI Taxonomy" id="218284"/>
    <lineage>
        <taxon>Bacteria</taxon>
        <taxon>Bacillati</taxon>
        <taxon>Bacillota</taxon>
        <taxon>Bacilli</taxon>
        <taxon>Bacillales</taxon>
        <taxon>Bacillaceae</taxon>
        <taxon>Rossellomorea</taxon>
    </lineage>
</organism>
<evidence type="ECO:0000256" key="11">
    <source>
        <dbReference type="ARBA" id="ARBA00069173"/>
    </source>
</evidence>
<dbReference type="PIRSF" id="PIRSF006250">
    <property type="entry name" value="NadC_ModD"/>
    <property type="match status" value="1"/>
</dbReference>
<evidence type="ECO:0000259" key="14">
    <source>
        <dbReference type="Pfam" id="PF02749"/>
    </source>
</evidence>
<feature type="domain" description="Quinolinate phosphoribosyl transferase N-terminal" evidence="14">
    <location>
        <begin position="22"/>
        <end position="107"/>
    </location>
</feature>
<dbReference type="InterPro" id="IPR027277">
    <property type="entry name" value="NadC/ModD"/>
</dbReference>
<dbReference type="PATRIC" id="fig|218284.4.peg.715"/>
<dbReference type="InterPro" id="IPR013785">
    <property type="entry name" value="Aldolase_TIM"/>
</dbReference>
<dbReference type="InterPro" id="IPR022412">
    <property type="entry name" value="Quinolinate_PRibosylTrfase_N"/>
</dbReference>
<evidence type="ECO:0000256" key="4">
    <source>
        <dbReference type="ARBA" id="ARBA00011218"/>
    </source>
</evidence>
<dbReference type="PANTHER" id="PTHR32179:SF3">
    <property type="entry name" value="NICOTINATE-NUCLEOTIDE PYROPHOSPHORYLASE [CARBOXYLATING]"/>
    <property type="match status" value="1"/>
</dbReference>
<dbReference type="Pfam" id="PF02749">
    <property type="entry name" value="QRPTase_N"/>
    <property type="match status" value="1"/>
</dbReference>
<keyword evidence="7 12" id="KW-0328">Glycosyltransferase</keyword>
<dbReference type="EC" id="2.4.2.19" evidence="5"/>
<dbReference type="GO" id="GO:0034213">
    <property type="term" value="P:quinolinate catabolic process"/>
    <property type="evidence" value="ECO:0007669"/>
    <property type="project" value="TreeGrafter"/>
</dbReference>
<dbReference type="Proteomes" id="UP000050398">
    <property type="component" value="Unassembled WGS sequence"/>
</dbReference>
<comment type="pathway">
    <text evidence="2">Cofactor biosynthesis; NAD(+) biosynthesis; nicotinate D-ribonucleotide from quinolinate: step 1/1.</text>
</comment>
<evidence type="ECO:0000256" key="8">
    <source>
        <dbReference type="ARBA" id="ARBA00022679"/>
    </source>
</evidence>
<comment type="subunit">
    <text evidence="4">Hexamer formed by 3 homodimers.</text>
</comment>
<evidence type="ECO:0000256" key="7">
    <source>
        <dbReference type="ARBA" id="ARBA00022676"/>
    </source>
</evidence>
<gene>
    <name evidence="15" type="ORF">AM506_03360</name>
</gene>
<dbReference type="InterPro" id="IPR037128">
    <property type="entry name" value="Quinolinate_PRibosylTase_N_sf"/>
</dbReference>
<evidence type="ECO:0000313" key="16">
    <source>
        <dbReference type="Proteomes" id="UP000050398"/>
    </source>
</evidence>
<dbReference type="UniPathway" id="UPA00253">
    <property type="reaction ID" value="UER00331"/>
</dbReference>
<dbReference type="FunFam" id="3.20.20.70:FF:000030">
    <property type="entry name" value="Nicotinate-nucleotide pyrophosphorylase, carboxylating"/>
    <property type="match status" value="1"/>
</dbReference>
<dbReference type="GO" id="GO:0005737">
    <property type="term" value="C:cytoplasm"/>
    <property type="evidence" value="ECO:0007669"/>
    <property type="project" value="TreeGrafter"/>
</dbReference>
<dbReference type="RefSeq" id="WP_060670833.1">
    <property type="nucleotide sequence ID" value="NZ_LIXZ01000002.1"/>
</dbReference>
<protein>
    <recommendedName>
        <fullName evidence="11">Probable nicotinate-nucleotide pyrophosphorylase [carboxylating]</fullName>
        <ecNumber evidence="5">2.4.2.19</ecNumber>
    </recommendedName>
    <alternativeName>
        <fullName evidence="9">Quinolinate phosphoribosyltransferase [decarboxylating]</fullName>
    </alternativeName>
</protein>
<dbReference type="Pfam" id="PF01729">
    <property type="entry name" value="QRPTase_C"/>
    <property type="match status" value="1"/>
</dbReference>
<comment type="catalytic activity">
    <reaction evidence="10">
        <text>nicotinate beta-D-ribonucleotide + CO2 + diphosphate = quinolinate + 5-phospho-alpha-D-ribose 1-diphosphate + 2 H(+)</text>
        <dbReference type="Rhea" id="RHEA:12733"/>
        <dbReference type="ChEBI" id="CHEBI:15378"/>
        <dbReference type="ChEBI" id="CHEBI:16526"/>
        <dbReference type="ChEBI" id="CHEBI:29959"/>
        <dbReference type="ChEBI" id="CHEBI:33019"/>
        <dbReference type="ChEBI" id="CHEBI:57502"/>
        <dbReference type="ChEBI" id="CHEBI:58017"/>
        <dbReference type="EC" id="2.4.2.19"/>
    </reaction>
</comment>
<dbReference type="InterPro" id="IPR036068">
    <property type="entry name" value="Nicotinate_pribotase-like_C"/>
</dbReference>
<sequence>MNKMKLKSMLETFYREDLGDGDLSSEILFRKSDQGSFSLFMKEQGIFCGRDVIEIGFSLFGPTVDIEMFVEDGEWVEAGRSIAEIRGPMGNLLQGERVILNLIQRMSGIATETYRAVEHVRGTGVRLCDTRKTTPGLRMLEKYAVRTGGGFNHRNGLYDAVMLKDNHISFTGSITQAVKQVKKQIGHMVKVEVEIETKEQLLEAIEAGADVIMFDNCTPSTIKEWIPLVPSHIVTEASGGITRESLHAYAETGVHYISLGYLTHSVKSLDISARVGIGKGYEHGVTR</sequence>
<proteinExistence type="inferred from homology"/>
<dbReference type="SUPFAM" id="SSF54675">
    <property type="entry name" value="Nicotinate/Quinolinate PRTase N-terminal domain-like"/>
    <property type="match status" value="1"/>
</dbReference>
<dbReference type="PANTHER" id="PTHR32179">
    <property type="entry name" value="NICOTINATE-NUCLEOTIDE PYROPHOSPHORYLASE [CARBOXYLATING]"/>
    <property type="match status" value="1"/>
</dbReference>
<name>A0A0P6W039_9BACI</name>
<dbReference type="FunFam" id="3.90.1170.20:FF:000001">
    <property type="entry name" value="Nicotinate-nucleotide diphosphorylase (Carboxylating)"/>
    <property type="match status" value="1"/>
</dbReference>
<evidence type="ECO:0000256" key="3">
    <source>
        <dbReference type="ARBA" id="ARBA00009400"/>
    </source>
</evidence>
<evidence type="ECO:0000256" key="5">
    <source>
        <dbReference type="ARBA" id="ARBA00011944"/>
    </source>
</evidence>
<evidence type="ECO:0000256" key="2">
    <source>
        <dbReference type="ARBA" id="ARBA00004893"/>
    </source>
</evidence>
<comment type="function">
    <text evidence="1">Involved in the catabolism of quinolinic acid (QA).</text>
</comment>
<evidence type="ECO:0000259" key="13">
    <source>
        <dbReference type="Pfam" id="PF01729"/>
    </source>
</evidence>
<dbReference type="Gene3D" id="3.90.1170.20">
    <property type="entry name" value="Quinolinate phosphoribosyl transferase, N-terminal domain"/>
    <property type="match status" value="1"/>
</dbReference>
<dbReference type="GO" id="GO:0009435">
    <property type="term" value="P:NAD+ biosynthetic process"/>
    <property type="evidence" value="ECO:0007669"/>
    <property type="project" value="UniProtKB-UniPathway"/>
</dbReference>